<feature type="transmembrane region" description="Helical" evidence="7">
    <location>
        <begin position="99"/>
        <end position="122"/>
    </location>
</feature>
<dbReference type="InterPro" id="IPR000109">
    <property type="entry name" value="POT_fam"/>
</dbReference>
<reference evidence="8" key="1">
    <citation type="journal article" date="2017" name="Nature">
        <title>The genome of Chenopodium quinoa.</title>
        <authorList>
            <person name="Jarvis D.E."/>
            <person name="Ho Y.S."/>
            <person name="Lightfoot D.J."/>
            <person name="Schmoeckel S.M."/>
            <person name="Li B."/>
            <person name="Borm T.J.A."/>
            <person name="Ohyanagi H."/>
            <person name="Mineta K."/>
            <person name="Michell C.T."/>
            <person name="Saber N."/>
            <person name="Kharbatia N.M."/>
            <person name="Rupper R.R."/>
            <person name="Sharp A.R."/>
            <person name="Dally N."/>
            <person name="Boughton B.A."/>
            <person name="Woo Y.H."/>
            <person name="Gao G."/>
            <person name="Schijlen E.G.W.M."/>
            <person name="Guo X."/>
            <person name="Momin A.A."/>
            <person name="Negrao S."/>
            <person name="Al-Babili S."/>
            <person name="Gehring C."/>
            <person name="Roessner U."/>
            <person name="Jung C."/>
            <person name="Murphy K."/>
            <person name="Arold S.T."/>
            <person name="Gojobori T."/>
            <person name="van der Linden C.G."/>
            <person name="van Loo E.N."/>
            <person name="Jellen E.N."/>
            <person name="Maughan P.J."/>
            <person name="Tester M."/>
        </authorList>
    </citation>
    <scope>NUCLEOTIDE SEQUENCE [LARGE SCALE GENOMIC DNA]</scope>
    <source>
        <strain evidence="8">cv. PI 614886</strain>
    </source>
</reference>
<evidence type="ECO:0000256" key="7">
    <source>
        <dbReference type="SAM" id="Phobius"/>
    </source>
</evidence>
<protein>
    <submittedName>
        <fullName evidence="8">Uncharacterized protein</fullName>
    </submittedName>
</protein>
<keyword evidence="5 7" id="KW-0472">Membrane</keyword>
<name>A0A803LZA3_CHEQI</name>
<dbReference type="GO" id="GO:0022857">
    <property type="term" value="F:transmembrane transporter activity"/>
    <property type="evidence" value="ECO:0007669"/>
    <property type="project" value="InterPro"/>
</dbReference>
<evidence type="ECO:0000256" key="4">
    <source>
        <dbReference type="ARBA" id="ARBA00022989"/>
    </source>
</evidence>
<feature type="transmembrane region" description="Helical" evidence="7">
    <location>
        <begin position="468"/>
        <end position="488"/>
    </location>
</feature>
<comment type="similarity">
    <text evidence="2">Belongs to the major facilitator superfamily. Proton-dependent oligopeptide transporter (POT/PTR) (TC 2.A.17) family.</text>
</comment>
<feature type="transmembrane region" description="Helical" evidence="7">
    <location>
        <begin position="355"/>
        <end position="378"/>
    </location>
</feature>
<feature type="transmembrane region" description="Helical" evidence="7">
    <location>
        <begin position="31"/>
        <end position="53"/>
    </location>
</feature>
<proteinExistence type="inferred from homology"/>
<feature type="transmembrane region" description="Helical" evidence="7">
    <location>
        <begin position="426"/>
        <end position="448"/>
    </location>
</feature>
<feature type="transmembrane region" description="Helical" evidence="7">
    <location>
        <begin position="142"/>
        <end position="170"/>
    </location>
</feature>
<keyword evidence="4 7" id="KW-1133">Transmembrane helix</keyword>
<dbReference type="Gene3D" id="1.20.1250.20">
    <property type="entry name" value="MFS general substrate transporter like domains"/>
    <property type="match status" value="1"/>
</dbReference>
<dbReference type="AlphaFoldDB" id="A0A803LZA3"/>
<evidence type="ECO:0000256" key="6">
    <source>
        <dbReference type="SAM" id="MobiDB-lite"/>
    </source>
</evidence>
<dbReference type="Proteomes" id="UP000596660">
    <property type="component" value="Unplaced"/>
</dbReference>
<reference evidence="8" key="2">
    <citation type="submission" date="2021-03" db="UniProtKB">
        <authorList>
            <consortium name="EnsemblPlants"/>
        </authorList>
    </citation>
    <scope>IDENTIFICATION</scope>
</reference>
<feature type="transmembrane region" description="Helical" evidence="7">
    <location>
        <begin position="210"/>
        <end position="230"/>
    </location>
</feature>
<dbReference type="Gramene" id="AUR62020804-RA">
    <property type="protein sequence ID" value="AUR62020804-RA:cds"/>
    <property type="gene ID" value="AUR62020804"/>
</dbReference>
<keyword evidence="3 7" id="KW-0812">Transmembrane</keyword>
<keyword evidence="9" id="KW-1185">Reference proteome</keyword>
<feature type="transmembrane region" description="Helical" evidence="7">
    <location>
        <begin position="73"/>
        <end position="92"/>
    </location>
</feature>
<dbReference type="CDD" id="cd17416">
    <property type="entry name" value="MFS_NPF1_2"/>
    <property type="match status" value="1"/>
</dbReference>
<dbReference type="Pfam" id="PF00854">
    <property type="entry name" value="PTR2"/>
    <property type="match status" value="1"/>
</dbReference>
<sequence>MEHSYPQNEKAEDEASLQDVQICVNDNKGGWVTFPFIIGSMMGLTLAATSWYANIVVYAMKKYNIKDIAAAQFHNVVGGGVNFFPILAAILADSLFGSYSIVLVSSFISLLGAIMFTLSSAIPSLRPPPCTNITSCNPPSSLQYTFLNATLAILMIGFGGTRFVIGALGADQFKKPEQQRVFFNWFIFAIEASSVIGFTAVIYLQDKGKWTLSFGISAAVNAVAITLFLFGSRFYRLVLPQGSPFISIARVFVASFRKSRVSMAGEKGEDGYFYGTSKSKTDYYGSPTSSLSRNPSQNRGFCVPLKRVEDLKKLIKALPIWSGGILLNTVSGVAASLVILQALSMDRRLGRHFKLPAASILVFPLLCGSIALCLLDRVVYPLWKKIVGRPLDPLKRVGVGYFLTFLSMISFALIEKKRLNLMASNHVISVLWLILPLGLLGVSSSFYFPAELAFFYQELPKSLRSTTASLASLHMAVGYYLSTAFISVVQRSTSWLPDNINHGRMDKVYWTLAIIGTINFGYYLVTKTALDITESSDRPPSLRKTKLQIVSAAEYEAQKVWWKKHDPFFLLSPAEQDVVVAATVREARVTEASRSGAEPSTSIANPQAEEEKAEEEDGATKDECLLKTSVSLLDLS</sequence>
<evidence type="ECO:0000256" key="5">
    <source>
        <dbReference type="ARBA" id="ARBA00023136"/>
    </source>
</evidence>
<dbReference type="EnsemblPlants" id="AUR62020804-RA">
    <property type="protein sequence ID" value="AUR62020804-RA:cds"/>
    <property type="gene ID" value="AUR62020804"/>
</dbReference>
<accession>A0A803LZA3</accession>
<feature type="transmembrane region" description="Helical" evidence="7">
    <location>
        <begin position="398"/>
        <end position="414"/>
    </location>
</feature>
<evidence type="ECO:0000256" key="2">
    <source>
        <dbReference type="ARBA" id="ARBA00005982"/>
    </source>
</evidence>
<feature type="transmembrane region" description="Helical" evidence="7">
    <location>
        <begin position="320"/>
        <end position="343"/>
    </location>
</feature>
<organism evidence="8 9">
    <name type="scientific">Chenopodium quinoa</name>
    <name type="common">Quinoa</name>
    <dbReference type="NCBI Taxonomy" id="63459"/>
    <lineage>
        <taxon>Eukaryota</taxon>
        <taxon>Viridiplantae</taxon>
        <taxon>Streptophyta</taxon>
        <taxon>Embryophyta</taxon>
        <taxon>Tracheophyta</taxon>
        <taxon>Spermatophyta</taxon>
        <taxon>Magnoliopsida</taxon>
        <taxon>eudicotyledons</taxon>
        <taxon>Gunneridae</taxon>
        <taxon>Pentapetalae</taxon>
        <taxon>Caryophyllales</taxon>
        <taxon>Chenopodiaceae</taxon>
        <taxon>Chenopodioideae</taxon>
        <taxon>Atripliceae</taxon>
        <taxon>Chenopodium</taxon>
    </lineage>
</organism>
<comment type="subcellular location">
    <subcellularLocation>
        <location evidence="1">Membrane</location>
        <topology evidence="1">Multi-pass membrane protein</topology>
    </subcellularLocation>
</comment>
<dbReference type="OMA" id="YNVVNGC"/>
<evidence type="ECO:0000313" key="8">
    <source>
        <dbReference type="EnsemblPlants" id="AUR62020804-RA:cds"/>
    </source>
</evidence>
<dbReference type="SUPFAM" id="SSF103473">
    <property type="entry name" value="MFS general substrate transporter"/>
    <property type="match status" value="1"/>
</dbReference>
<dbReference type="PANTHER" id="PTHR11654">
    <property type="entry name" value="OLIGOPEPTIDE TRANSPORTER-RELATED"/>
    <property type="match status" value="1"/>
</dbReference>
<evidence type="ECO:0000313" key="9">
    <source>
        <dbReference type="Proteomes" id="UP000596660"/>
    </source>
</evidence>
<evidence type="ECO:0000256" key="1">
    <source>
        <dbReference type="ARBA" id="ARBA00004141"/>
    </source>
</evidence>
<feature type="region of interest" description="Disordered" evidence="6">
    <location>
        <begin position="589"/>
        <end position="622"/>
    </location>
</feature>
<dbReference type="InterPro" id="IPR036259">
    <property type="entry name" value="MFS_trans_sf"/>
</dbReference>
<dbReference type="GO" id="GO:0016020">
    <property type="term" value="C:membrane"/>
    <property type="evidence" value="ECO:0007669"/>
    <property type="project" value="UniProtKB-SubCell"/>
</dbReference>
<feature type="transmembrane region" description="Helical" evidence="7">
    <location>
        <begin position="508"/>
        <end position="525"/>
    </location>
</feature>
<feature type="transmembrane region" description="Helical" evidence="7">
    <location>
        <begin position="182"/>
        <end position="204"/>
    </location>
</feature>
<evidence type="ECO:0000256" key="3">
    <source>
        <dbReference type="ARBA" id="ARBA00022692"/>
    </source>
</evidence>